<evidence type="ECO:0000259" key="9">
    <source>
        <dbReference type="PROSITE" id="PS50878"/>
    </source>
</evidence>
<evidence type="ECO:0000313" key="12">
    <source>
        <dbReference type="Proteomes" id="UP000215902"/>
    </source>
</evidence>
<dbReference type="EMBL" id="NIVC01002340">
    <property type="protein sequence ID" value="PAA58732.1"/>
    <property type="molecule type" value="Genomic_DNA"/>
</dbReference>
<dbReference type="PROSITE" id="PS50994">
    <property type="entry name" value="INTEGRASE"/>
    <property type="match status" value="1"/>
</dbReference>
<evidence type="ECO:0000256" key="5">
    <source>
        <dbReference type="ARBA" id="ARBA00022759"/>
    </source>
</evidence>
<dbReference type="Gene3D" id="1.10.340.70">
    <property type="match status" value="1"/>
</dbReference>
<dbReference type="GO" id="GO:0016787">
    <property type="term" value="F:hydrolase activity"/>
    <property type="evidence" value="ECO:0007669"/>
    <property type="project" value="UniProtKB-KW"/>
</dbReference>
<dbReference type="Gene3D" id="3.30.70.270">
    <property type="match status" value="2"/>
</dbReference>
<keyword evidence="3" id="KW-0548">Nucleotidyltransferase</keyword>
<feature type="compositionally biased region" description="Basic and acidic residues" evidence="8">
    <location>
        <begin position="192"/>
        <end position="201"/>
    </location>
</feature>
<dbReference type="GO" id="GO:0003964">
    <property type="term" value="F:RNA-directed DNA polymerase activity"/>
    <property type="evidence" value="ECO:0007669"/>
    <property type="project" value="UniProtKB-KW"/>
</dbReference>
<dbReference type="Pfam" id="PF17917">
    <property type="entry name" value="RT_RNaseH"/>
    <property type="match status" value="1"/>
</dbReference>
<evidence type="ECO:0000256" key="4">
    <source>
        <dbReference type="ARBA" id="ARBA00022722"/>
    </source>
</evidence>
<dbReference type="Gene3D" id="3.30.420.10">
    <property type="entry name" value="Ribonuclease H-like superfamily/Ribonuclease H"/>
    <property type="match status" value="1"/>
</dbReference>
<dbReference type="Pfam" id="PF00078">
    <property type="entry name" value="RVT_1"/>
    <property type="match status" value="1"/>
</dbReference>
<dbReference type="PROSITE" id="PS50878">
    <property type="entry name" value="RT_POL"/>
    <property type="match status" value="1"/>
</dbReference>
<dbReference type="InterPro" id="IPR043128">
    <property type="entry name" value="Rev_trsase/Diguanyl_cyclase"/>
</dbReference>
<reference evidence="11 12" key="1">
    <citation type="submission" date="2017-06" db="EMBL/GenBank/DDBJ databases">
        <title>A platform for efficient transgenesis in Macrostomum lignano, a flatworm model organism for stem cell research.</title>
        <authorList>
            <person name="Berezikov E."/>
        </authorList>
    </citation>
    <scope>NUCLEOTIDE SEQUENCE [LARGE SCALE GENOMIC DNA]</scope>
    <source>
        <strain evidence="11">DV1</strain>
        <tissue evidence="11">Whole organism</tissue>
    </source>
</reference>
<dbReference type="GO" id="GO:0003676">
    <property type="term" value="F:nucleic acid binding"/>
    <property type="evidence" value="ECO:0007669"/>
    <property type="project" value="InterPro"/>
</dbReference>
<dbReference type="Pfam" id="PF13975">
    <property type="entry name" value="gag-asp_proteas"/>
    <property type="match status" value="1"/>
</dbReference>
<dbReference type="CDD" id="cd09274">
    <property type="entry name" value="RNase_HI_RT_Ty3"/>
    <property type="match status" value="1"/>
</dbReference>
<dbReference type="CDD" id="cd01647">
    <property type="entry name" value="RT_LTR"/>
    <property type="match status" value="1"/>
</dbReference>
<dbReference type="InterPro" id="IPR036397">
    <property type="entry name" value="RNaseH_sf"/>
</dbReference>
<accession>A0A267EDE9</accession>
<dbReference type="Pfam" id="PF17921">
    <property type="entry name" value="Integrase_H2C2"/>
    <property type="match status" value="1"/>
</dbReference>
<dbReference type="InterPro" id="IPR041588">
    <property type="entry name" value="Integrase_H2C2"/>
</dbReference>
<evidence type="ECO:0000256" key="3">
    <source>
        <dbReference type="ARBA" id="ARBA00022695"/>
    </source>
</evidence>
<dbReference type="Pfam" id="PF00665">
    <property type="entry name" value="rve"/>
    <property type="match status" value="1"/>
</dbReference>
<dbReference type="SUPFAM" id="SSF56672">
    <property type="entry name" value="DNA/RNA polymerases"/>
    <property type="match status" value="1"/>
</dbReference>
<protein>
    <recommendedName>
        <fullName evidence="1">RNA-directed DNA polymerase</fullName>
        <ecNumber evidence="1">2.7.7.49</ecNumber>
    </recommendedName>
</protein>
<keyword evidence="2" id="KW-0808">Transferase</keyword>
<dbReference type="PANTHER" id="PTHR37984:SF5">
    <property type="entry name" value="PROTEIN NYNRIN-LIKE"/>
    <property type="match status" value="1"/>
</dbReference>
<dbReference type="Gene3D" id="2.40.70.10">
    <property type="entry name" value="Acid Proteases"/>
    <property type="match status" value="1"/>
</dbReference>
<keyword evidence="7" id="KW-0695">RNA-directed DNA polymerase</keyword>
<proteinExistence type="predicted"/>
<evidence type="ECO:0000256" key="1">
    <source>
        <dbReference type="ARBA" id="ARBA00012493"/>
    </source>
</evidence>
<evidence type="ECO:0000256" key="6">
    <source>
        <dbReference type="ARBA" id="ARBA00022801"/>
    </source>
</evidence>
<feature type="region of interest" description="Disordered" evidence="8">
    <location>
        <begin position="188"/>
        <end position="219"/>
    </location>
</feature>
<feature type="compositionally biased region" description="Basic residues" evidence="8">
    <location>
        <begin position="1256"/>
        <end position="1267"/>
    </location>
</feature>
<dbReference type="SUPFAM" id="SSF50630">
    <property type="entry name" value="Acid proteases"/>
    <property type="match status" value="1"/>
</dbReference>
<dbReference type="GO" id="GO:0015074">
    <property type="term" value="P:DNA integration"/>
    <property type="evidence" value="ECO:0007669"/>
    <property type="project" value="InterPro"/>
</dbReference>
<sequence>MASQAASELPLNDPAMAEAWLQSFEALCRHKKLRDTNEEKQVTDLFLARAGINAVRSVSIMAKPKNIEDMTFKDIKKMIIGRLQPKKKLVIAERTRFMSQRQLSTESAQQFAERLRDAAKHCEFDKLNEKDCKQSAEDDLIQTLLISGLCDHSQRTKTLEHIQSSENPVTLDTCLQYIQQLELIQSYSSSDRSAEAREPSRSSETAESSTPVASIDRNRNSGAQCRSCGLQHQPGKCPAFGKTCNKCHRRNHFAAVCRSSAKSKSVAPAHEIDTSECEQAGIYTIVGNESGSGSIKTVLIEGKPFKMQLDSGSGASIIPINFWRSLGEPKLRKSKLRLRQFDGTVIRTRGCFTALIEVGRQIACADVTVTECTKEHGLIGTDVLDFKLDTATVNQVERSSKPLGKLKGFRARVLLRENAQPSFFDARPLPIHLKPLVVAKLRTMIDAGILEPVPPGGSSWASPIVVVRKADGDLRICSDYKVGVNPKICSDAYPLPNIEQAFSALAGMKHFAIVDLTNAYNQIELDEASREILTINTPLGLLRWTRMPYGVKTASAQFQAAMEATVGGAVSNLVIYQDDMCVGATTADELDSKVRDLLRALSDAGMSINEKKCVFRSTEISFLGYRIAADGVRPDRKLVEKILGVSTPASKKELESFLGMTVYYSRYIKSYSEKTEPLTELRSKKVAFHWGPRQQKAFDELKQALAASPVVRIFDARKRTTLTTDASEKAIAAILSQDEHPVMYLSRRLTPAERNYSNIEREALAVVWATQRARHFLLGSKFVLQCDHQPLEFIFSPSRELPKVTSARIMRWALQLSAFDYEISYIKGSCIPHVDALSRIEFKEEGDGDDCQESFVHWTETEVLKLEQIRDATDNDPVLASVKRRIRSNAWNNCSAAERPYKAVRQQLSVENGVVCLRDLVVPPSRLRQDVLRAAHGDSHCGALATRNRLKLEAWWPGHCEDVENFVKQCQRCAEIRPMPARTCHTWPAEDGPWRRVHMDHAHVPGFGLLLIVVDAFSGWPEAVPVADKSATTVIKVLRLIFSRLGVPHTLVADNAPEFRDQQLHEWLKKIGCSPMHSPPYHPQSNGCAERMVQTVKKGLRAFAVHQGRFDAYLAKLLLNYRATPRGDGRGSPSALMGRQLRSPLTLQFDTDAPLVYRSRPGGRLRPSALWYRPATTRPWSPGTRMTGLCWHTGISCACVRVQAGRKLRTTLTTAAGTLTMPAGALTTATGTLTKAAGTLTKAAGTRNLIASGQTQRHHRSRPLKLHRSPDEAAGRPKGSPQTDCLLVGDEGMLYRDLT</sequence>
<comment type="caution">
    <text evidence="11">The sequence shown here is derived from an EMBL/GenBank/DDBJ whole genome shotgun (WGS) entry which is preliminary data.</text>
</comment>
<feature type="region of interest" description="Disordered" evidence="8">
    <location>
        <begin position="1251"/>
        <end position="1284"/>
    </location>
</feature>
<feature type="domain" description="Reverse transcriptase" evidence="9">
    <location>
        <begin position="448"/>
        <end position="627"/>
    </location>
</feature>
<dbReference type="EC" id="2.7.7.49" evidence="1"/>
<dbReference type="InterPro" id="IPR001584">
    <property type="entry name" value="Integrase_cat-core"/>
</dbReference>
<keyword evidence="5" id="KW-0255">Endonuclease</keyword>
<dbReference type="SUPFAM" id="SSF53098">
    <property type="entry name" value="Ribonuclease H-like"/>
    <property type="match status" value="1"/>
</dbReference>
<dbReference type="InterPro" id="IPR043502">
    <property type="entry name" value="DNA/RNA_pol_sf"/>
</dbReference>
<evidence type="ECO:0000256" key="8">
    <source>
        <dbReference type="SAM" id="MobiDB-lite"/>
    </source>
</evidence>
<evidence type="ECO:0000259" key="10">
    <source>
        <dbReference type="PROSITE" id="PS50994"/>
    </source>
</evidence>
<dbReference type="Gene3D" id="3.10.10.10">
    <property type="entry name" value="HIV Type 1 Reverse Transcriptase, subunit A, domain 1"/>
    <property type="match status" value="1"/>
</dbReference>
<dbReference type="InterPro" id="IPR012337">
    <property type="entry name" value="RNaseH-like_sf"/>
</dbReference>
<dbReference type="InterPro" id="IPR000477">
    <property type="entry name" value="RT_dom"/>
</dbReference>
<dbReference type="Proteomes" id="UP000215902">
    <property type="component" value="Unassembled WGS sequence"/>
</dbReference>
<evidence type="ECO:0000313" key="11">
    <source>
        <dbReference type="EMBL" id="PAA58732.1"/>
    </source>
</evidence>
<keyword evidence="6" id="KW-0378">Hydrolase</keyword>
<gene>
    <name evidence="11" type="ORF">BOX15_Mlig019617g3</name>
</gene>
<evidence type="ECO:0000256" key="2">
    <source>
        <dbReference type="ARBA" id="ARBA00022679"/>
    </source>
</evidence>
<dbReference type="FunFam" id="3.10.20.370:FF:000001">
    <property type="entry name" value="Retrovirus-related Pol polyprotein from transposon 17.6-like protein"/>
    <property type="match status" value="1"/>
</dbReference>
<dbReference type="InterPro" id="IPR021109">
    <property type="entry name" value="Peptidase_aspartic_dom_sf"/>
</dbReference>
<evidence type="ECO:0000256" key="7">
    <source>
        <dbReference type="ARBA" id="ARBA00022918"/>
    </source>
</evidence>
<feature type="domain" description="Integrase catalytic" evidence="10">
    <location>
        <begin position="989"/>
        <end position="1152"/>
    </location>
</feature>
<keyword evidence="4" id="KW-0540">Nuclease</keyword>
<dbReference type="FunFam" id="3.30.70.270:FF:000020">
    <property type="entry name" value="Transposon Tf2-6 polyprotein-like Protein"/>
    <property type="match status" value="1"/>
</dbReference>
<dbReference type="InterPro" id="IPR041373">
    <property type="entry name" value="RT_RNaseH"/>
</dbReference>
<dbReference type="STRING" id="282301.A0A267EDE9"/>
<dbReference type="OrthoDB" id="10068977at2759"/>
<keyword evidence="12" id="KW-1185">Reference proteome</keyword>
<organism evidence="11 12">
    <name type="scientific">Macrostomum lignano</name>
    <dbReference type="NCBI Taxonomy" id="282301"/>
    <lineage>
        <taxon>Eukaryota</taxon>
        <taxon>Metazoa</taxon>
        <taxon>Spiralia</taxon>
        <taxon>Lophotrochozoa</taxon>
        <taxon>Platyhelminthes</taxon>
        <taxon>Rhabditophora</taxon>
        <taxon>Macrostomorpha</taxon>
        <taxon>Macrostomida</taxon>
        <taxon>Macrostomidae</taxon>
        <taxon>Macrostomum</taxon>
    </lineage>
</organism>
<name>A0A267EDE9_9PLAT</name>
<dbReference type="InterPro" id="IPR050951">
    <property type="entry name" value="Retrovirus_Pol_polyprotein"/>
</dbReference>
<dbReference type="PANTHER" id="PTHR37984">
    <property type="entry name" value="PROTEIN CBG26694"/>
    <property type="match status" value="1"/>
</dbReference>
<dbReference type="GO" id="GO:0004519">
    <property type="term" value="F:endonuclease activity"/>
    <property type="evidence" value="ECO:0007669"/>
    <property type="project" value="UniProtKB-KW"/>
</dbReference>